<dbReference type="Gene3D" id="2.80.10.50">
    <property type="match status" value="2"/>
</dbReference>
<dbReference type="NCBIfam" id="TIGR02608">
    <property type="entry name" value="delta_60_rpt"/>
    <property type="match status" value="5"/>
</dbReference>
<organism evidence="1 2">
    <name type="scientific">Deinococcus enclensis</name>
    <dbReference type="NCBI Taxonomy" id="1049582"/>
    <lineage>
        <taxon>Bacteria</taxon>
        <taxon>Thermotogati</taxon>
        <taxon>Deinococcota</taxon>
        <taxon>Deinococci</taxon>
        <taxon>Deinococcales</taxon>
        <taxon>Deinococcaceae</taxon>
        <taxon>Deinococcus</taxon>
    </lineage>
</organism>
<gene>
    <name evidence="1" type="ORF">QO006_002884</name>
</gene>
<proteinExistence type="predicted"/>
<keyword evidence="2" id="KW-1185">Reference proteome</keyword>
<sequence>MESLMVNLRLLTLGPILGLMAVACGPVDYTLTAPESLRTHVGKPLQMNVTVKSEKARRDPVTVTLHDLPSGVTAPAVTIPKDGSTANVALQLLPTLNTPVSTPVTVRATSGKLTHEQTVQLTITPPPATHDTRFGDSGKIHMQVREGTIGVAQRQSETRLLLGGIHRDRAAVRAITMKGAVDTAFGQNGVTTLNVGGDLSDVSNMRILDKGRALVAGTVYEAITTEMGDVHHLARHLFIARLDETGRLDPTFGKAGITTLKFSTMSITVTDMEVQPDGKVLMVVDASDYPVDGRGMSGSAHTIVRLLPSGAPDPDFGTGGRIPLDYEDFYAPAQLALTREDKILVSLNPRVDRSSDDEFPAKFALMKLNPDGSRDASFGQGGLAFVRVSDEYSNIEDLVELGDGKILAAGEYWSNPGTDSGLALVRFNPDGGIDRTFAQEGIATLPMPDARAGASALQVATDGRIVVAGHYDGDAHNDGVIVARYTRSGQLDKTFSFDGHLVDAVASHPQDESLFVDEDGILVTTISRPDYDDAEGSPEEFAAVRYWY</sequence>
<dbReference type="InterPro" id="IPR013431">
    <property type="entry name" value="Delta_60_rpt"/>
</dbReference>
<dbReference type="SUPFAM" id="SSF101898">
    <property type="entry name" value="NHL repeat"/>
    <property type="match status" value="1"/>
</dbReference>
<evidence type="ECO:0000313" key="1">
    <source>
        <dbReference type="EMBL" id="MDP9765433.1"/>
    </source>
</evidence>
<dbReference type="Pfam" id="PF17164">
    <property type="entry name" value="DUF5122"/>
    <property type="match status" value="4"/>
</dbReference>
<reference evidence="1 2" key="1">
    <citation type="submission" date="2023-07" db="EMBL/GenBank/DDBJ databases">
        <title>Genomic Encyclopedia of Type Strains, Phase IV (KMG-IV): sequencing the most valuable type-strain genomes for metagenomic binning, comparative biology and taxonomic classification.</title>
        <authorList>
            <person name="Goeker M."/>
        </authorList>
    </citation>
    <scope>NUCLEOTIDE SEQUENCE [LARGE SCALE GENOMIC DNA]</scope>
    <source>
        <strain evidence="1 2">NIO-1023</strain>
    </source>
</reference>
<name>A0ABT9MFR2_9DEIO</name>
<comment type="caution">
    <text evidence="1">The sequence shown here is derived from an EMBL/GenBank/DDBJ whole genome shotgun (WGS) entry which is preliminary data.</text>
</comment>
<dbReference type="EMBL" id="JAURUR010000011">
    <property type="protein sequence ID" value="MDP9765433.1"/>
    <property type="molecule type" value="Genomic_DNA"/>
</dbReference>
<accession>A0ABT9MFR2</accession>
<protein>
    <submittedName>
        <fullName evidence="1">Delta-60 repeat protein</fullName>
    </submittedName>
</protein>
<evidence type="ECO:0000313" key="2">
    <source>
        <dbReference type="Proteomes" id="UP001232163"/>
    </source>
</evidence>
<dbReference type="Proteomes" id="UP001232163">
    <property type="component" value="Unassembled WGS sequence"/>
</dbReference>